<dbReference type="InterPro" id="IPR000182">
    <property type="entry name" value="GNAT_dom"/>
</dbReference>
<dbReference type="RefSeq" id="WP_307156722.1">
    <property type="nucleotide sequence ID" value="NZ_JAUSWH010000002.1"/>
</dbReference>
<evidence type="ECO:0000256" key="1">
    <source>
        <dbReference type="ARBA" id="ARBA00022679"/>
    </source>
</evidence>
<dbReference type="SUPFAM" id="SSF55729">
    <property type="entry name" value="Acyl-CoA N-acyltransferases (Nat)"/>
    <property type="match status" value="1"/>
</dbReference>
<dbReference type="InterPro" id="IPR016181">
    <property type="entry name" value="Acyl_CoA_acyltransferase"/>
</dbReference>
<evidence type="ECO:0000259" key="3">
    <source>
        <dbReference type="PROSITE" id="PS51186"/>
    </source>
</evidence>
<dbReference type="PROSITE" id="PS51186">
    <property type="entry name" value="GNAT"/>
    <property type="match status" value="1"/>
</dbReference>
<keyword evidence="1" id="KW-0808">Transferase</keyword>
<organism evidence="4 5">
    <name type="scientific">Rhizobium paknamense</name>
    <dbReference type="NCBI Taxonomy" id="1206817"/>
    <lineage>
        <taxon>Bacteria</taxon>
        <taxon>Pseudomonadati</taxon>
        <taxon>Pseudomonadota</taxon>
        <taxon>Alphaproteobacteria</taxon>
        <taxon>Hyphomicrobiales</taxon>
        <taxon>Rhizobiaceae</taxon>
        <taxon>Rhizobium/Agrobacterium group</taxon>
        <taxon>Rhizobium</taxon>
    </lineage>
</organism>
<keyword evidence="5" id="KW-1185">Reference proteome</keyword>
<protein>
    <submittedName>
        <fullName evidence="4">GNAT superfamily N-acetyltransferase</fullName>
    </submittedName>
</protein>
<dbReference type="Proteomes" id="UP001235269">
    <property type="component" value="Unassembled WGS sequence"/>
</dbReference>
<evidence type="ECO:0000256" key="2">
    <source>
        <dbReference type="ARBA" id="ARBA00023315"/>
    </source>
</evidence>
<dbReference type="Gene3D" id="3.40.630.30">
    <property type="match status" value="1"/>
</dbReference>
<evidence type="ECO:0000313" key="4">
    <source>
        <dbReference type="EMBL" id="MDQ0454507.1"/>
    </source>
</evidence>
<dbReference type="CDD" id="cd04301">
    <property type="entry name" value="NAT_SF"/>
    <property type="match status" value="1"/>
</dbReference>
<comment type="caution">
    <text evidence="4">The sequence shown here is derived from an EMBL/GenBank/DDBJ whole genome shotgun (WGS) entry which is preliminary data.</text>
</comment>
<keyword evidence="2" id="KW-0012">Acyltransferase</keyword>
<evidence type="ECO:0000313" key="5">
    <source>
        <dbReference type="Proteomes" id="UP001235269"/>
    </source>
</evidence>
<reference evidence="4 5" key="1">
    <citation type="submission" date="2023-07" db="EMBL/GenBank/DDBJ databases">
        <title>Genomic Encyclopedia of Type Strains, Phase IV (KMG-IV): sequencing the most valuable type-strain genomes for metagenomic binning, comparative biology and taxonomic classification.</title>
        <authorList>
            <person name="Goeker M."/>
        </authorList>
    </citation>
    <scope>NUCLEOTIDE SEQUENCE [LARGE SCALE GENOMIC DNA]</scope>
    <source>
        <strain evidence="4 5">DSM 100301</strain>
    </source>
</reference>
<dbReference type="PANTHER" id="PTHR43877">
    <property type="entry name" value="AMINOALKYLPHOSPHONATE N-ACETYLTRANSFERASE-RELATED-RELATED"/>
    <property type="match status" value="1"/>
</dbReference>
<dbReference type="InterPro" id="IPR050832">
    <property type="entry name" value="Bact_Acetyltransf"/>
</dbReference>
<proteinExistence type="predicted"/>
<name>A0ABU0I9X7_9HYPH</name>
<sequence length="158" mass="17052">MPDDHGKSLGLMHPIRPATADDLPDMLALYRELNRDDDSLSLETAGPVFASVLAHPGLTVFVASSGQGAVATATLNVIPNLTRNGRPYALIENVVCLTSHRSQGFGKAVVIHAIEAAWQAGCYKAMLLTGRTDASIHRFYESCGFVQNKTGYQVRRQA</sequence>
<gene>
    <name evidence="4" type="ORF">QO005_000834</name>
</gene>
<dbReference type="EMBL" id="JAUSWH010000002">
    <property type="protein sequence ID" value="MDQ0454507.1"/>
    <property type="molecule type" value="Genomic_DNA"/>
</dbReference>
<accession>A0ABU0I9X7</accession>
<feature type="domain" description="N-acetyltransferase" evidence="3">
    <location>
        <begin position="13"/>
        <end position="158"/>
    </location>
</feature>
<dbReference type="Pfam" id="PF00583">
    <property type="entry name" value="Acetyltransf_1"/>
    <property type="match status" value="1"/>
</dbReference>